<protein>
    <submittedName>
        <fullName evidence="4">Phage tail sheath protein</fullName>
    </submittedName>
</protein>
<evidence type="ECO:0000259" key="2">
    <source>
        <dbReference type="Pfam" id="PF04984"/>
    </source>
</evidence>
<dbReference type="EMBL" id="AAMT01000007">
    <property type="protein sequence ID" value="EAQ12816.1"/>
    <property type="molecule type" value="Genomic_DNA"/>
</dbReference>
<reference evidence="4 5" key="1">
    <citation type="journal article" date="2010" name="J. Bacteriol.">
        <title>Genome sequences of Pelagibaca bermudensis HTCC2601T and Maritimibacter alkaliphilus HTCC2654T, the type strains of two marine Roseobacter genera.</title>
        <authorList>
            <person name="Thrash J.C."/>
            <person name="Cho J.C."/>
            <person name="Ferriera S."/>
            <person name="Johnson J."/>
            <person name="Vergin K.L."/>
            <person name="Giovannoni S.J."/>
        </authorList>
    </citation>
    <scope>NUCLEOTIDE SEQUENCE [LARGE SCALE GENOMIC DNA]</scope>
    <source>
        <strain evidence="4 5">HTCC2654</strain>
    </source>
</reference>
<feature type="domain" description="Tail sheath protein C-terminal" evidence="3">
    <location>
        <begin position="569"/>
        <end position="672"/>
    </location>
</feature>
<keyword evidence="5" id="KW-1185">Reference proteome</keyword>
<organism evidence="4 5">
    <name type="scientific">Maritimibacter alkaliphilus HTCC2654</name>
    <dbReference type="NCBI Taxonomy" id="314271"/>
    <lineage>
        <taxon>Bacteria</taxon>
        <taxon>Pseudomonadati</taxon>
        <taxon>Pseudomonadota</taxon>
        <taxon>Alphaproteobacteria</taxon>
        <taxon>Rhodobacterales</taxon>
        <taxon>Roseobacteraceae</taxon>
        <taxon>Maritimibacter</taxon>
    </lineage>
</organism>
<accession>A3VG40</accession>
<dbReference type="PANTHER" id="PTHR35861:SF1">
    <property type="entry name" value="PHAGE TAIL SHEATH PROTEIN"/>
    <property type="match status" value="1"/>
</dbReference>
<name>A3VG40_9RHOB</name>
<gene>
    <name evidence="4" type="ORF">RB2654_06889</name>
</gene>
<proteinExistence type="inferred from homology"/>
<dbReference type="eggNOG" id="COG3497">
    <property type="taxonomic scope" value="Bacteria"/>
</dbReference>
<dbReference type="InterPro" id="IPR020287">
    <property type="entry name" value="Tail_sheath_C"/>
</dbReference>
<dbReference type="HOGENOM" id="CLU_009303_1_0_5"/>
<dbReference type="PANTHER" id="PTHR35861">
    <property type="match status" value="1"/>
</dbReference>
<dbReference type="AlphaFoldDB" id="A3VG40"/>
<dbReference type="InterPro" id="IPR052042">
    <property type="entry name" value="Tail_sheath_structural"/>
</dbReference>
<dbReference type="Gene3D" id="3.40.50.11780">
    <property type="match status" value="2"/>
</dbReference>
<dbReference type="Pfam" id="PF17482">
    <property type="entry name" value="Phage_sheath_1C"/>
    <property type="match status" value="1"/>
</dbReference>
<comment type="caution">
    <text evidence="4">The sequence shown here is derived from an EMBL/GenBank/DDBJ whole genome shotgun (WGS) entry which is preliminary data.</text>
</comment>
<dbReference type="InterPro" id="IPR035089">
    <property type="entry name" value="Phage_sheath_subtilisin"/>
</dbReference>
<evidence type="ECO:0000313" key="4">
    <source>
        <dbReference type="EMBL" id="EAQ12816.1"/>
    </source>
</evidence>
<evidence type="ECO:0000256" key="1">
    <source>
        <dbReference type="ARBA" id="ARBA00008005"/>
    </source>
</evidence>
<comment type="similarity">
    <text evidence="1">Belongs to the myoviridae tail sheath protein family.</text>
</comment>
<dbReference type="Proteomes" id="UP000002931">
    <property type="component" value="Unassembled WGS sequence"/>
</dbReference>
<evidence type="ECO:0000259" key="3">
    <source>
        <dbReference type="Pfam" id="PF17482"/>
    </source>
</evidence>
<dbReference type="Pfam" id="PF04984">
    <property type="entry name" value="Phage_sheath_1"/>
    <property type="match status" value="1"/>
</dbReference>
<dbReference type="STRING" id="314271.RB2654_06889"/>
<evidence type="ECO:0000313" key="5">
    <source>
        <dbReference type="Proteomes" id="UP000002931"/>
    </source>
</evidence>
<feature type="domain" description="Tail sheath protein subtilisin-like" evidence="2">
    <location>
        <begin position="430"/>
        <end position="551"/>
    </location>
</feature>
<sequence>MAAMLQLKHPGVYTQELPSGVRPITGASTSVALFVGPTVTGIDNRPIRIFSFADFERAFGGLSQTSNLSYSVLHFFANGGSEAYVLRVPPEGAVAASSGFKRADTDTQTSLTVTALSSGAASNEIFVAFDAFGIEADPFGEDGDAKRFNMTITDRATGRVERFGDISTSSSSARFAPLVVNDAGLGSQIVSVEVNGIDNAAPETTGSVYAIGTAPTPGTFGADVRVKLSVTFPKADGTPDPAASIDGHEITVFLSGKAQPATPLELAKKLTAAIAGAIAEDEPLKAKMGDYAVVAMAEEGGAFLRLMLSAPVGSATQARRTDGTVTLSAPTSGTNLIATYGLDAKTEGPSRYQLGAKYPAAHVNVSGLVPGATGQSHGQPTSDDFKSAITALEEPDPFFNILCLPDIVRPSPGDPNAPQHSNYGAVYGEAARICDKKFAFLLIDPPPDVTTYVGAEAWKSGRFTFASEHAAAYFPNIRVDEPLVPGSIRTHPPSGAIAGLYARTDAEAGVWQAPAGTNAVLTGVYGPAVDLSDSHHGVLNPVGLNVIRKFPIYGTVAFGSRTVDGADAKGSEYKYIPVRRTANHILRSLSEGLRWAVHQPNGDELWSQIRVNVNAFMQRLFRAGAFKGVTAQEAFFVACDASTTPQSDIDIGIVNVVVGFAPLKPAEFVVISLQQMVQAAE</sequence>